<dbReference type="Proteomes" id="UP001206788">
    <property type="component" value="Unassembled WGS sequence"/>
</dbReference>
<dbReference type="Gene3D" id="2.40.160.20">
    <property type="match status" value="1"/>
</dbReference>
<evidence type="ECO:0008006" key="4">
    <source>
        <dbReference type="Google" id="ProtNLM"/>
    </source>
</evidence>
<dbReference type="RefSeq" id="WP_259413670.1">
    <property type="nucleotide sequence ID" value="NZ_JANWGH010000001.1"/>
</dbReference>
<dbReference type="EMBL" id="JANWGH010000001">
    <property type="protein sequence ID" value="MCS5489990.1"/>
    <property type="molecule type" value="Genomic_DNA"/>
</dbReference>
<name>A0ABT2G413_9BACT</name>
<reference evidence="2 3" key="1">
    <citation type="submission" date="2022-08" db="EMBL/GenBank/DDBJ databases">
        <title>Algoriphagus sp. CAU 1643 isolated from mud.</title>
        <authorList>
            <person name="Kim W."/>
        </authorList>
    </citation>
    <scope>NUCLEOTIDE SEQUENCE [LARGE SCALE GENOMIC DNA]</scope>
    <source>
        <strain evidence="2 3">CAU 1643</strain>
    </source>
</reference>
<evidence type="ECO:0000313" key="3">
    <source>
        <dbReference type="Proteomes" id="UP001206788"/>
    </source>
</evidence>
<feature type="signal peptide" evidence="1">
    <location>
        <begin position="1"/>
        <end position="21"/>
    </location>
</feature>
<keyword evidence="1" id="KW-0732">Signal</keyword>
<evidence type="ECO:0000313" key="2">
    <source>
        <dbReference type="EMBL" id="MCS5489990.1"/>
    </source>
</evidence>
<protein>
    <recommendedName>
        <fullName evidence="4">Outer membrane protein beta-barrel domain-containing protein</fullName>
    </recommendedName>
</protein>
<dbReference type="SUPFAM" id="SSF56925">
    <property type="entry name" value="OMPA-like"/>
    <property type="match status" value="1"/>
</dbReference>
<keyword evidence="3" id="KW-1185">Reference proteome</keyword>
<accession>A0ABT2G413</accession>
<feature type="chain" id="PRO_5045916695" description="Outer membrane protein beta-barrel domain-containing protein" evidence="1">
    <location>
        <begin position="22"/>
        <end position="197"/>
    </location>
</feature>
<evidence type="ECO:0000256" key="1">
    <source>
        <dbReference type="SAM" id="SignalP"/>
    </source>
</evidence>
<dbReference type="InterPro" id="IPR011250">
    <property type="entry name" value="OMP/PagP_B-barrel"/>
</dbReference>
<proteinExistence type="predicted"/>
<organism evidence="2 3">
    <name type="scientific">Algoriphagus limi</name>
    <dbReference type="NCBI Taxonomy" id="2975273"/>
    <lineage>
        <taxon>Bacteria</taxon>
        <taxon>Pseudomonadati</taxon>
        <taxon>Bacteroidota</taxon>
        <taxon>Cytophagia</taxon>
        <taxon>Cytophagales</taxon>
        <taxon>Cyclobacteriaceae</taxon>
        <taxon>Algoriphagus</taxon>
    </lineage>
</organism>
<gene>
    <name evidence="2" type="ORF">NY014_06090</name>
</gene>
<sequence length="197" mass="21783">MKKIFVFLFTFGLLGLNTLLAQQSAFTIEVPLTIPLGNTADFIDQVALRGVNIQYQRFIKKTFAVGGEIGYSTLYKKEDQKVYTEGSASLSGIQYRYQHAFPILVTGTYFPIVEGSLRPYAGLGIGTIAQDRRIDMGIFTSEKTHWQFAIRPELGVILQPSNSVGFKLGAKYNSSFATSNLDGQSNVSINFGIVFLN</sequence>
<comment type="caution">
    <text evidence="2">The sequence shown here is derived from an EMBL/GenBank/DDBJ whole genome shotgun (WGS) entry which is preliminary data.</text>
</comment>